<dbReference type="InterPro" id="IPR017451">
    <property type="entry name" value="F-box-assoc_interact_dom"/>
</dbReference>
<gene>
    <name evidence="3" type="ORF">DARMORV10_C07P12230.1</name>
</gene>
<dbReference type="SUPFAM" id="SSF50965">
    <property type="entry name" value="Galactose oxidase, central domain"/>
    <property type="match status" value="1"/>
</dbReference>
<dbReference type="PANTHER" id="PTHR31672">
    <property type="entry name" value="BNACNNG10540D PROTEIN"/>
    <property type="match status" value="1"/>
</dbReference>
<feature type="domain" description="F-box" evidence="1">
    <location>
        <begin position="31"/>
        <end position="61"/>
    </location>
</feature>
<feature type="domain" description="F-box associated beta-propeller type 1" evidence="2">
    <location>
        <begin position="85"/>
        <end position="390"/>
    </location>
</feature>
<accession>A0A816MDE4</accession>
<organism evidence="3">
    <name type="scientific">Brassica napus</name>
    <name type="common">Rape</name>
    <dbReference type="NCBI Taxonomy" id="3708"/>
    <lineage>
        <taxon>Eukaryota</taxon>
        <taxon>Viridiplantae</taxon>
        <taxon>Streptophyta</taxon>
        <taxon>Embryophyta</taxon>
        <taxon>Tracheophyta</taxon>
        <taxon>Spermatophyta</taxon>
        <taxon>Magnoliopsida</taxon>
        <taxon>eudicotyledons</taxon>
        <taxon>Gunneridae</taxon>
        <taxon>Pentapetalae</taxon>
        <taxon>rosids</taxon>
        <taxon>malvids</taxon>
        <taxon>Brassicales</taxon>
        <taxon>Brassicaceae</taxon>
        <taxon>Brassiceae</taxon>
        <taxon>Brassica</taxon>
    </lineage>
</organism>
<dbReference type="SUPFAM" id="SSF81383">
    <property type="entry name" value="F-box domain"/>
    <property type="match status" value="1"/>
</dbReference>
<dbReference type="Proteomes" id="UP001295469">
    <property type="component" value="Chromosome C07"/>
</dbReference>
<dbReference type="NCBIfam" id="TIGR01640">
    <property type="entry name" value="F_box_assoc_1"/>
    <property type="match status" value="1"/>
</dbReference>
<sequence length="391" mass="45634">MVEKSESILKFLLKKEDNDDVATSSDKLVEEEILCRVPATSLKRLRATCKQWNGLFNNRRFAKIHFDKSAKQFLFLMLKNEYRIRSLSVELKGELGLLDPLHSVQFKITHVFHCDGLLLCTYEGYHRLVVWNPCTGQTKWLNHPVSRYKGYITYTPGGNITYTLGCYQDKKSHNSSYKILRLVEWEKNQRFEIYEIKSDSWRILDVTPDCILMYNHSSVSLKGKTYWFALDEKELDPIVLLVSFDYTTERFARVCLPNPYGIYRIMSLSVVREEKLSVLLRRRDALESEIEIWVSNPIDEHKVVSWSKILVGDEPRLGLCRGTSFLVDEEKKIALCCDRGICNQDTTKDYFFLYIIGEDNELTQGDFRASSTWQLHSPLLFNYVPSLVQIQ</sequence>
<evidence type="ECO:0000259" key="2">
    <source>
        <dbReference type="Pfam" id="PF07734"/>
    </source>
</evidence>
<name>A0A816MDE4_BRANA</name>
<dbReference type="Pfam" id="PF07734">
    <property type="entry name" value="FBA_1"/>
    <property type="match status" value="1"/>
</dbReference>
<dbReference type="InterPro" id="IPR006527">
    <property type="entry name" value="F-box-assoc_dom_typ1"/>
</dbReference>
<proteinExistence type="predicted"/>
<dbReference type="InterPro" id="IPR036047">
    <property type="entry name" value="F-box-like_dom_sf"/>
</dbReference>
<reference evidence="3" key="1">
    <citation type="submission" date="2021-01" db="EMBL/GenBank/DDBJ databases">
        <authorList>
            <consortium name="Genoscope - CEA"/>
            <person name="William W."/>
        </authorList>
    </citation>
    <scope>NUCLEOTIDE SEQUENCE</scope>
</reference>
<dbReference type="PANTHER" id="PTHR31672:SF13">
    <property type="entry name" value="F-BOX PROTEIN CPR30-LIKE"/>
    <property type="match status" value="1"/>
</dbReference>
<dbReference type="Pfam" id="PF00646">
    <property type="entry name" value="F-box"/>
    <property type="match status" value="1"/>
</dbReference>
<dbReference type="InterPro" id="IPR050796">
    <property type="entry name" value="SCF_F-box_component"/>
</dbReference>
<evidence type="ECO:0000259" key="1">
    <source>
        <dbReference type="Pfam" id="PF00646"/>
    </source>
</evidence>
<dbReference type="EMBL" id="HG994371">
    <property type="protein sequence ID" value="CAF1963344.1"/>
    <property type="molecule type" value="Genomic_DNA"/>
</dbReference>
<protein>
    <submittedName>
        <fullName evidence="3">(rape) hypothetical protein</fullName>
    </submittedName>
</protein>
<dbReference type="AlphaFoldDB" id="A0A816MDE4"/>
<dbReference type="InterPro" id="IPR011043">
    <property type="entry name" value="Gal_Oxase/kelch_b-propeller"/>
</dbReference>
<dbReference type="CDD" id="cd22157">
    <property type="entry name" value="F-box_AtFBW1-like"/>
    <property type="match status" value="1"/>
</dbReference>
<dbReference type="InterPro" id="IPR001810">
    <property type="entry name" value="F-box_dom"/>
</dbReference>
<evidence type="ECO:0000313" key="3">
    <source>
        <dbReference type="EMBL" id="CAF1963344.1"/>
    </source>
</evidence>